<organism evidence="1 2">
    <name type="scientific">Microdochium bolleyi</name>
    <dbReference type="NCBI Taxonomy" id="196109"/>
    <lineage>
        <taxon>Eukaryota</taxon>
        <taxon>Fungi</taxon>
        <taxon>Dikarya</taxon>
        <taxon>Ascomycota</taxon>
        <taxon>Pezizomycotina</taxon>
        <taxon>Sordariomycetes</taxon>
        <taxon>Xylariomycetidae</taxon>
        <taxon>Xylariales</taxon>
        <taxon>Microdochiaceae</taxon>
        <taxon>Microdochium</taxon>
    </lineage>
</organism>
<name>A0A136J4Y4_9PEZI</name>
<accession>A0A136J4Y4</accession>
<sequence length="81" mass="9127">MSNRYRSGVGWMRAVFVYLRGASPHPATAASKTLESTNPLFARLTAFLLDTEFKRLAQTFGHIKARYLPDCHDEDHTTLTA</sequence>
<proteinExistence type="predicted"/>
<dbReference type="InParanoid" id="A0A136J4Y4"/>
<reference evidence="2" key="1">
    <citation type="submission" date="2016-02" db="EMBL/GenBank/DDBJ databases">
        <title>Draft genome sequence of Microdochium bolleyi, a fungal endophyte of beachgrass.</title>
        <authorList>
            <consortium name="DOE Joint Genome Institute"/>
            <person name="David A.S."/>
            <person name="May G."/>
            <person name="Haridas S."/>
            <person name="Lim J."/>
            <person name="Wang M."/>
            <person name="Labutti K."/>
            <person name="Lipzen A."/>
            <person name="Barry K."/>
            <person name="Grigoriev I.V."/>
        </authorList>
    </citation>
    <scope>NUCLEOTIDE SEQUENCE [LARGE SCALE GENOMIC DNA]</scope>
    <source>
        <strain evidence="2">J235TASD1</strain>
    </source>
</reference>
<keyword evidence="2" id="KW-1185">Reference proteome</keyword>
<dbReference type="AlphaFoldDB" id="A0A136J4Y4"/>
<evidence type="ECO:0000313" key="2">
    <source>
        <dbReference type="Proteomes" id="UP000070501"/>
    </source>
</evidence>
<gene>
    <name evidence="1" type="ORF">Micbo1qcDRAFT_59094</name>
</gene>
<dbReference type="EMBL" id="KQ964249">
    <property type="protein sequence ID" value="KXJ92036.1"/>
    <property type="molecule type" value="Genomic_DNA"/>
</dbReference>
<dbReference type="Proteomes" id="UP000070501">
    <property type="component" value="Unassembled WGS sequence"/>
</dbReference>
<protein>
    <submittedName>
        <fullName evidence="1">Uncharacterized protein</fullName>
    </submittedName>
</protein>
<evidence type="ECO:0000313" key="1">
    <source>
        <dbReference type="EMBL" id="KXJ92036.1"/>
    </source>
</evidence>